<feature type="coiled-coil region" evidence="6">
    <location>
        <begin position="125"/>
        <end position="152"/>
    </location>
</feature>
<sequence length="265" mass="30578">MVDISPQFCSMGWLLEEEDPVFDHDQENGLNFLSRERPETSAGSIDLHSPCKNGEFNNEWFHQGDDDHDQSGNKMAKKLNHNASERDRRKRMNSLYSSLRLLLPPEDQTRKLSIPATVSRVVKYIPELQREVERLTEKKEKLMMSKKICRQENYTSVVGLMKKQQRNISKATQSSSAITRISDREIIVHSSAEKGNYSSFSEAMMRLEVQEGFAVLNASSFQSLDATRLFYTLHLQAQENQVIDTEMLKEKVWPFQEKGEEVTLT</sequence>
<dbReference type="GO" id="GO:0000981">
    <property type="term" value="F:DNA-binding transcription factor activity, RNA polymerase II-specific"/>
    <property type="evidence" value="ECO:0007669"/>
    <property type="project" value="TreeGrafter"/>
</dbReference>
<dbReference type="EMBL" id="JACGWK010001333">
    <property type="protein sequence ID" value="KAL0290857.1"/>
    <property type="molecule type" value="Genomic_DNA"/>
</dbReference>
<accession>A0AAW2J9R0</accession>
<evidence type="ECO:0000256" key="4">
    <source>
        <dbReference type="ARBA" id="ARBA00023163"/>
    </source>
</evidence>
<evidence type="ECO:0000256" key="3">
    <source>
        <dbReference type="ARBA" id="ARBA00023125"/>
    </source>
</evidence>
<evidence type="ECO:0000259" key="7">
    <source>
        <dbReference type="PROSITE" id="PS50888"/>
    </source>
</evidence>
<comment type="caution">
    <text evidence="8">The sequence shown here is derived from an EMBL/GenBank/DDBJ whole genome shotgun (WGS) entry which is preliminary data.</text>
</comment>
<feature type="domain" description="BHLH" evidence="7">
    <location>
        <begin position="76"/>
        <end position="128"/>
    </location>
</feature>
<evidence type="ECO:0000313" key="8">
    <source>
        <dbReference type="EMBL" id="KAL0290857.1"/>
    </source>
</evidence>
<evidence type="ECO:0000256" key="2">
    <source>
        <dbReference type="ARBA" id="ARBA00023015"/>
    </source>
</evidence>
<gene>
    <name evidence="8" type="ORF">Sangu_2555900</name>
</gene>
<comment type="subcellular location">
    <subcellularLocation>
        <location evidence="1">Nucleus</location>
    </subcellularLocation>
</comment>
<dbReference type="AlphaFoldDB" id="A0AAW2J9R0"/>
<dbReference type="InterPro" id="IPR011598">
    <property type="entry name" value="bHLH_dom"/>
</dbReference>
<dbReference type="PANTHER" id="PTHR13935:SF41">
    <property type="entry name" value="TRANSCRIPTION FACTOR ORG2-RELATED"/>
    <property type="match status" value="1"/>
</dbReference>
<dbReference type="FunFam" id="4.10.280.10:FF:000074">
    <property type="entry name" value="Transcription factor ORG2"/>
    <property type="match status" value="1"/>
</dbReference>
<reference evidence="8" key="1">
    <citation type="submission" date="2020-06" db="EMBL/GenBank/DDBJ databases">
        <authorList>
            <person name="Li T."/>
            <person name="Hu X."/>
            <person name="Zhang T."/>
            <person name="Song X."/>
            <person name="Zhang H."/>
            <person name="Dai N."/>
            <person name="Sheng W."/>
            <person name="Hou X."/>
            <person name="Wei L."/>
        </authorList>
    </citation>
    <scope>NUCLEOTIDE SEQUENCE</scope>
    <source>
        <strain evidence="8">G01</strain>
        <tissue evidence="8">Leaf</tissue>
    </source>
</reference>
<proteinExistence type="predicted"/>
<dbReference type="SUPFAM" id="SSF47459">
    <property type="entry name" value="HLH, helix-loop-helix DNA-binding domain"/>
    <property type="match status" value="1"/>
</dbReference>
<dbReference type="GO" id="GO:0010106">
    <property type="term" value="P:cellular response to iron ion starvation"/>
    <property type="evidence" value="ECO:0007669"/>
    <property type="project" value="UniProtKB-ARBA"/>
</dbReference>
<dbReference type="Gene3D" id="4.10.280.10">
    <property type="entry name" value="Helix-loop-helix DNA-binding domain"/>
    <property type="match status" value="1"/>
</dbReference>
<organism evidence="8">
    <name type="scientific">Sesamum angustifolium</name>
    <dbReference type="NCBI Taxonomy" id="2727405"/>
    <lineage>
        <taxon>Eukaryota</taxon>
        <taxon>Viridiplantae</taxon>
        <taxon>Streptophyta</taxon>
        <taxon>Embryophyta</taxon>
        <taxon>Tracheophyta</taxon>
        <taxon>Spermatophyta</taxon>
        <taxon>Magnoliopsida</taxon>
        <taxon>eudicotyledons</taxon>
        <taxon>Gunneridae</taxon>
        <taxon>Pentapetalae</taxon>
        <taxon>asterids</taxon>
        <taxon>lamiids</taxon>
        <taxon>Lamiales</taxon>
        <taxon>Pedaliaceae</taxon>
        <taxon>Sesamum</taxon>
    </lineage>
</organism>
<dbReference type="GO" id="GO:0090575">
    <property type="term" value="C:RNA polymerase II transcription regulator complex"/>
    <property type="evidence" value="ECO:0007669"/>
    <property type="project" value="TreeGrafter"/>
</dbReference>
<keyword evidence="6" id="KW-0175">Coiled coil</keyword>
<protein>
    <submittedName>
        <fullName evidence="8">Transcription factor ORG2</fullName>
    </submittedName>
</protein>
<name>A0AAW2J9R0_9LAMI</name>
<dbReference type="PANTHER" id="PTHR13935">
    <property type="entry name" value="ACHAETE-SCUTE TRANSCRIPTION FACTOR-RELATED"/>
    <property type="match status" value="1"/>
</dbReference>
<evidence type="ECO:0000256" key="5">
    <source>
        <dbReference type="ARBA" id="ARBA00023242"/>
    </source>
</evidence>
<dbReference type="GO" id="GO:0046983">
    <property type="term" value="F:protein dimerization activity"/>
    <property type="evidence" value="ECO:0007669"/>
    <property type="project" value="InterPro"/>
</dbReference>
<keyword evidence="2" id="KW-0805">Transcription regulation</keyword>
<keyword evidence="5" id="KW-0539">Nucleus</keyword>
<dbReference type="SMART" id="SM00353">
    <property type="entry name" value="HLH"/>
    <property type="match status" value="1"/>
</dbReference>
<dbReference type="GO" id="GO:0000977">
    <property type="term" value="F:RNA polymerase II transcription regulatory region sequence-specific DNA binding"/>
    <property type="evidence" value="ECO:0007669"/>
    <property type="project" value="TreeGrafter"/>
</dbReference>
<dbReference type="InterPro" id="IPR036638">
    <property type="entry name" value="HLH_DNA-bd_sf"/>
</dbReference>
<evidence type="ECO:0000256" key="6">
    <source>
        <dbReference type="SAM" id="Coils"/>
    </source>
</evidence>
<keyword evidence="4" id="KW-0804">Transcription</keyword>
<reference evidence="8" key="2">
    <citation type="journal article" date="2024" name="Plant">
        <title>Genomic evolution and insights into agronomic trait innovations of Sesamum species.</title>
        <authorList>
            <person name="Miao H."/>
            <person name="Wang L."/>
            <person name="Qu L."/>
            <person name="Liu H."/>
            <person name="Sun Y."/>
            <person name="Le M."/>
            <person name="Wang Q."/>
            <person name="Wei S."/>
            <person name="Zheng Y."/>
            <person name="Lin W."/>
            <person name="Duan Y."/>
            <person name="Cao H."/>
            <person name="Xiong S."/>
            <person name="Wang X."/>
            <person name="Wei L."/>
            <person name="Li C."/>
            <person name="Ma Q."/>
            <person name="Ju M."/>
            <person name="Zhao R."/>
            <person name="Li G."/>
            <person name="Mu C."/>
            <person name="Tian Q."/>
            <person name="Mei H."/>
            <person name="Zhang T."/>
            <person name="Gao T."/>
            <person name="Zhang H."/>
        </authorList>
    </citation>
    <scope>NUCLEOTIDE SEQUENCE</scope>
    <source>
        <strain evidence="8">G01</strain>
    </source>
</reference>
<evidence type="ECO:0000256" key="1">
    <source>
        <dbReference type="ARBA" id="ARBA00004123"/>
    </source>
</evidence>
<dbReference type="PROSITE" id="PS50888">
    <property type="entry name" value="BHLH"/>
    <property type="match status" value="1"/>
</dbReference>
<keyword evidence="3" id="KW-0238">DNA-binding</keyword>
<dbReference type="InterPro" id="IPR015660">
    <property type="entry name" value="MASH1/Ascl1a-like"/>
</dbReference>
<dbReference type="Pfam" id="PF00010">
    <property type="entry name" value="HLH"/>
    <property type="match status" value="1"/>
</dbReference>